<dbReference type="EMBL" id="BAAAQD010000034">
    <property type="protein sequence ID" value="GAA1564116.1"/>
    <property type="molecule type" value="Genomic_DNA"/>
</dbReference>
<dbReference type="SUPFAM" id="SSF48452">
    <property type="entry name" value="TPR-like"/>
    <property type="match status" value="2"/>
</dbReference>
<sequence>MSVELRLLSRVAYRGRDIVGPRQCGLLALLAGEPRTGCGTARLVDGLWPDEQPEHPAKALQVVVSRVRAQAGADIVARTAGGYRLAVPAPLLDTEAVLLHAAAAADLARGGDHAGALARAEEGLALWDGAEPADPGLADPLSVLRAERDRTRHALLAARAVALSRLGRHAEAVGPLTEAAALRPKDEAVLLELLRAEAATAGTAAALERYETYRATLRDELGADPGPALQDVHRGLLRDEAPAVRRGVPHDPNPLLGRDDDIAAVTELLATSRVASVVGTGGLGKTRLAYAVSRQARQPVVQLVALAGVAADADVAPAVASAFGVAAPADGPGAAAAIAAALGTGPALLVLDNCEHVIRGAADLVRDLVAATGDLRVLTTSRAPLGLSSEVVYPLPELDLATTVELFGQRARAARPGADVPGDVVRQLCARLDGLPLAVELAAARVRVMSVTEMARRLDDRLALLRGGARDAPPRHHTLHAVIDWSWNLLTEPDRAAMRALSVFPGGFTAGAARHVLAEAEAEAEGEAEGESEGGDDVLLALTQLADQSLLKVTDTPFGTRFRMLETVREFSTAHRERAGGTGRAVDGLLAWAGEFGVAHAGAVFGTDLVREVERVRAEQDNLVLALRHAVDRADGPAVAAAAGVLAALWTVEGSFVRMTALARDVEWVMSHVRPAPALVEVARTAALLCAMNDFLMRGPMPGRFLVALRRLPPTTPDTLIGAADAVRRAMTRDEAALWALCDSDEPLLAGIAYGAASYLCEQRQDTDGALRAARRMLAVLGTRTTPLMRAVAHSRIGELLVEVGRGEEAAAHLAETLAVLDQLRRPGVPSSASRVRGAMALASLQRGALDEAEDLLEQAVQSAHDPGDDPMMFGSGVRAEILIARGDVDAGLALWREVVARLDAAEGQELPGSAGWAMEVRATTVIAHAQHGRLDLVPAIVDGLPDLLARLLASSGTVNAVGGPVYGALLLALAVADLDRGRRTGDTRVASCAARMIALAEAFRFTMGFQPTMHAGYARDLAEQADAAEYVSAASDYAALERDALREAASAVLLARRALIGAERG</sequence>
<dbReference type="InterPro" id="IPR036388">
    <property type="entry name" value="WH-like_DNA-bd_sf"/>
</dbReference>
<keyword evidence="3" id="KW-1185">Reference proteome</keyword>
<dbReference type="SMART" id="SM00028">
    <property type="entry name" value="TPR"/>
    <property type="match status" value="3"/>
</dbReference>
<comment type="caution">
    <text evidence="2">The sequence shown here is derived from an EMBL/GenBank/DDBJ whole genome shotgun (WGS) entry which is preliminary data.</text>
</comment>
<dbReference type="PANTHER" id="PTHR47691:SF3">
    <property type="entry name" value="HTH-TYPE TRANSCRIPTIONAL REGULATOR RV0890C-RELATED"/>
    <property type="match status" value="1"/>
</dbReference>
<reference evidence="3" key="1">
    <citation type="journal article" date="2019" name="Int. J. Syst. Evol. Microbiol.">
        <title>The Global Catalogue of Microorganisms (GCM) 10K type strain sequencing project: providing services to taxonomists for standard genome sequencing and annotation.</title>
        <authorList>
            <consortium name="The Broad Institute Genomics Platform"/>
            <consortium name="The Broad Institute Genome Sequencing Center for Infectious Disease"/>
            <person name="Wu L."/>
            <person name="Ma J."/>
        </authorList>
    </citation>
    <scope>NUCLEOTIDE SEQUENCE [LARGE SCALE GENOMIC DNA]</scope>
    <source>
        <strain evidence="3">JCM 15933</strain>
    </source>
</reference>
<evidence type="ECO:0000313" key="3">
    <source>
        <dbReference type="Proteomes" id="UP001501470"/>
    </source>
</evidence>
<dbReference type="InterPro" id="IPR016032">
    <property type="entry name" value="Sig_transdc_resp-reg_C-effctor"/>
</dbReference>
<evidence type="ECO:0000313" key="2">
    <source>
        <dbReference type="EMBL" id="GAA1564116.1"/>
    </source>
</evidence>
<dbReference type="SUPFAM" id="SSF52540">
    <property type="entry name" value="P-loop containing nucleoside triphosphate hydrolases"/>
    <property type="match status" value="1"/>
</dbReference>
<dbReference type="SMART" id="SM01043">
    <property type="entry name" value="BTAD"/>
    <property type="match status" value="1"/>
</dbReference>
<proteinExistence type="predicted"/>
<dbReference type="InterPro" id="IPR027417">
    <property type="entry name" value="P-loop_NTPase"/>
</dbReference>
<feature type="domain" description="Bacterial transcriptional activator" evidence="1">
    <location>
        <begin position="92"/>
        <end position="237"/>
    </location>
</feature>
<evidence type="ECO:0000259" key="1">
    <source>
        <dbReference type="SMART" id="SM01043"/>
    </source>
</evidence>
<dbReference type="InterPro" id="IPR019734">
    <property type="entry name" value="TPR_rpt"/>
</dbReference>
<organism evidence="2 3">
    <name type="scientific">Dactylosporangium maewongense</name>
    <dbReference type="NCBI Taxonomy" id="634393"/>
    <lineage>
        <taxon>Bacteria</taxon>
        <taxon>Bacillati</taxon>
        <taxon>Actinomycetota</taxon>
        <taxon>Actinomycetes</taxon>
        <taxon>Micromonosporales</taxon>
        <taxon>Micromonosporaceae</taxon>
        <taxon>Dactylosporangium</taxon>
    </lineage>
</organism>
<dbReference type="Pfam" id="PF03704">
    <property type="entry name" value="BTAD"/>
    <property type="match status" value="1"/>
</dbReference>
<dbReference type="Gene3D" id="1.10.10.10">
    <property type="entry name" value="Winged helix-like DNA-binding domain superfamily/Winged helix DNA-binding domain"/>
    <property type="match status" value="1"/>
</dbReference>
<gene>
    <name evidence="2" type="ORF">GCM10009827_102150</name>
</gene>
<dbReference type="RefSeq" id="WP_344512665.1">
    <property type="nucleotide sequence ID" value="NZ_BAAAQD010000034.1"/>
</dbReference>
<accession>A0ABP4NMB2</accession>
<protein>
    <submittedName>
        <fullName evidence="2">BTAD domain-containing putative transcriptional regulator</fullName>
    </submittedName>
</protein>
<dbReference type="InterPro" id="IPR011990">
    <property type="entry name" value="TPR-like_helical_dom_sf"/>
</dbReference>
<dbReference type="SUPFAM" id="SSF46894">
    <property type="entry name" value="C-terminal effector domain of the bipartite response regulators"/>
    <property type="match status" value="1"/>
</dbReference>
<name>A0ABP4NMB2_9ACTN</name>
<dbReference type="PANTHER" id="PTHR47691">
    <property type="entry name" value="REGULATOR-RELATED"/>
    <property type="match status" value="1"/>
</dbReference>
<dbReference type="Proteomes" id="UP001501470">
    <property type="component" value="Unassembled WGS sequence"/>
</dbReference>
<dbReference type="InterPro" id="IPR005158">
    <property type="entry name" value="BTAD"/>
</dbReference>
<dbReference type="Gene3D" id="1.25.40.10">
    <property type="entry name" value="Tetratricopeptide repeat domain"/>
    <property type="match status" value="2"/>
</dbReference>